<dbReference type="AlphaFoldDB" id="A0AAN7YGK0"/>
<evidence type="ECO:0000256" key="1">
    <source>
        <dbReference type="ARBA" id="ARBA00006484"/>
    </source>
</evidence>
<keyword evidence="2" id="KW-0521">NADP</keyword>
<dbReference type="InterPro" id="IPR036291">
    <property type="entry name" value="NAD(P)-bd_dom_sf"/>
</dbReference>
<proteinExistence type="inferred from homology"/>
<dbReference type="SUPFAM" id="SSF51735">
    <property type="entry name" value="NAD(P)-binding Rossmann-fold domains"/>
    <property type="match status" value="1"/>
</dbReference>
<dbReference type="EMBL" id="JAVRRJ010000004">
    <property type="protein sequence ID" value="KAK5085230.1"/>
    <property type="molecule type" value="Genomic_DNA"/>
</dbReference>
<accession>A0AAN7YGK0</accession>
<gene>
    <name evidence="4" type="ORF">LTR05_004511</name>
</gene>
<name>A0AAN7YGK0_9EURO</name>
<comment type="similarity">
    <text evidence="1">Belongs to the short-chain dehydrogenases/reductases (SDR) family.</text>
</comment>
<evidence type="ECO:0000313" key="4">
    <source>
        <dbReference type="EMBL" id="KAK5085230.1"/>
    </source>
</evidence>
<dbReference type="Proteomes" id="UP001309876">
    <property type="component" value="Unassembled WGS sequence"/>
</dbReference>
<evidence type="ECO:0000256" key="3">
    <source>
        <dbReference type="ARBA" id="ARBA00023002"/>
    </source>
</evidence>
<dbReference type="PROSITE" id="PS00061">
    <property type="entry name" value="ADH_SHORT"/>
    <property type="match status" value="1"/>
</dbReference>
<dbReference type="PANTHER" id="PTHR43180:SF31">
    <property type="entry name" value="CHAIN DEHYDROGENASE_REDUCTASE, PUTATIVE (AFU_ORTHOLOGUE AFUA_2G16570)-RELATED"/>
    <property type="match status" value="1"/>
</dbReference>
<evidence type="ECO:0000313" key="5">
    <source>
        <dbReference type="Proteomes" id="UP001309876"/>
    </source>
</evidence>
<dbReference type="Gene3D" id="3.40.50.720">
    <property type="entry name" value="NAD(P)-binding Rossmann-like Domain"/>
    <property type="match status" value="1"/>
</dbReference>
<sequence>MSMRGSRLRRTCQNETRLNDASDKVTSNSRLPLKHAMTTLKGEIDYSKLKDKSVIITGGSSGLGEATTIKFASHGAYVTIADMAVDAGQALAKRLSDQGKHVSFVECNTTDWASSVKAFKHAINFAPTKTLDIAILFAGTDGARKGLVDEMLQQPEPTLDNEPTPPITKAIDVNLTGEYMSTALALQYFRLKGTGSSNIQGPQPKKCLILMSSMTGYIDLPYNTDYSVSKYGIRGLFRSIRSQAHRVNARVNCLLPGYILTPLTKKVHQIEDPNEPSKATGYKLPWAPIEYVVDACGRCAVDDQMDGRALGVFPSGVVDIEEDVETGYGGHQILKVMEQDGFFDIPSLFPKKS</sequence>
<dbReference type="PANTHER" id="PTHR43180">
    <property type="entry name" value="3-OXOACYL-(ACYL-CARRIER-PROTEIN) REDUCTASE (AFU_ORTHOLOGUE AFUA_6G11210)"/>
    <property type="match status" value="1"/>
</dbReference>
<dbReference type="Pfam" id="PF00106">
    <property type="entry name" value="adh_short"/>
    <property type="match status" value="1"/>
</dbReference>
<dbReference type="GO" id="GO:0016491">
    <property type="term" value="F:oxidoreductase activity"/>
    <property type="evidence" value="ECO:0007669"/>
    <property type="project" value="UniProtKB-KW"/>
</dbReference>
<comment type="caution">
    <text evidence="4">The sequence shown here is derived from an EMBL/GenBank/DDBJ whole genome shotgun (WGS) entry which is preliminary data.</text>
</comment>
<keyword evidence="5" id="KW-1185">Reference proteome</keyword>
<evidence type="ECO:0008006" key="6">
    <source>
        <dbReference type="Google" id="ProtNLM"/>
    </source>
</evidence>
<dbReference type="InterPro" id="IPR020904">
    <property type="entry name" value="Sc_DH/Rdtase_CS"/>
</dbReference>
<dbReference type="PRINTS" id="PR00081">
    <property type="entry name" value="GDHRDH"/>
</dbReference>
<reference evidence="4 5" key="1">
    <citation type="submission" date="2023-08" db="EMBL/GenBank/DDBJ databases">
        <title>Black Yeasts Isolated from many extreme environments.</title>
        <authorList>
            <person name="Coleine C."/>
            <person name="Stajich J.E."/>
            <person name="Selbmann L."/>
        </authorList>
    </citation>
    <scope>NUCLEOTIDE SEQUENCE [LARGE SCALE GENOMIC DNA]</scope>
    <source>
        <strain evidence="4 5">CCFEE 5910</strain>
    </source>
</reference>
<protein>
    <recommendedName>
        <fullName evidence="6">NAD(P)-binding protein</fullName>
    </recommendedName>
</protein>
<evidence type="ECO:0000256" key="2">
    <source>
        <dbReference type="ARBA" id="ARBA00022857"/>
    </source>
</evidence>
<organism evidence="4 5">
    <name type="scientific">Lithohypha guttulata</name>
    <dbReference type="NCBI Taxonomy" id="1690604"/>
    <lineage>
        <taxon>Eukaryota</taxon>
        <taxon>Fungi</taxon>
        <taxon>Dikarya</taxon>
        <taxon>Ascomycota</taxon>
        <taxon>Pezizomycotina</taxon>
        <taxon>Eurotiomycetes</taxon>
        <taxon>Chaetothyriomycetidae</taxon>
        <taxon>Chaetothyriales</taxon>
        <taxon>Trichomeriaceae</taxon>
        <taxon>Lithohypha</taxon>
    </lineage>
</organism>
<dbReference type="InterPro" id="IPR002347">
    <property type="entry name" value="SDR_fam"/>
</dbReference>
<keyword evidence="3" id="KW-0560">Oxidoreductase</keyword>